<dbReference type="GO" id="GO:0009986">
    <property type="term" value="C:cell surface"/>
    <property type="evidence" value="ECO:0007669"/>
    <property type="project" value="UniProtKB-SubCell"/>
</dbReference>
<reference evidence="18 19" key="1">
    <citation type="submission" date="2016-10" db="EMBL/GenBank/DDBJ databases">
        <authorList>
            <person name="de Groot N.N."/>
        </authorList>
    </citation>
    <scope>NUCLEOTIDE SEQUENCE [LARGE SCALE GENOMIC DNA]</scope>
    <source>
        <strain evidence="18 19">CGMCC 1.6291</strain>
    </source>
</reference>
<dbReference type="FunFam" id="3.20.20.120:FF:000001">
    <property type="entry name" value="Enolase"/>
    <property type="match status" value="1"/>
</dbReference>
<comment type="subcellular location">
    <subcellularLocation>
        <location evidence="12">Cytoplasm</location>
    </subcellularLocation>
    <subcellularLocation>
        <location evidence="12">Secreted</location>
    </subcellularLocation>
    <subcellularLocation>
        <location evidence="12">Cell surface</location>
    </subcellularLocation>
    <text evidence="12">Fractions of enolase are present in both the cytoplasm and on the cell surface.</text>
</comment>
<evidence type="ECO:0000259" key="16">
    <source>
        <dbReference type="SMART" id="SM01192"/>
    </source>
</evidence>
<dbReference type="EC" id="4.2.1.11" evidence="3 12"/>
<dbReference type="InterPro" id="IPR020809">
    <property type="entry name" value="Enolase_CS"/>
</dbReference>
<dbReference type="SFLD" id="SFLDS00001">
    <property type="entry name" value="Enolase"/>
    <property type="match status" value="1"/>
</dbReference>
<feature type="binding site" evidence="14">
    <location>
        <position position="285"/>
    </location>
    <ligand>
        <name>substrate</name>
    </ligand>
</feature>
<evidence type="ECO:0000256" key="15">
    <source>
        <dbReference type="PIRSR" id="PIRSR001400-3"/>
    </source>
</evidence>
<dbReference type="Pfam" id="PF03952">
    <property type="entry name" value="Enolase_N"/>
    <property type="match status" value="1"/>
</dbReference>
<dbReference type="GO" id="GO:0000015">
    <property type="term" value="C:phosphopyruvate hydratase complex"/>
    <property type="evidence" value="ECO:0007669"/>
    <property type="project" value="InterPro"/>
</dbReference>
<dbReference type="PANTHER" id="PTHR11902:SF1">
    <property type="entry name" value="ENOLASE"/>
    <property type="match status" value="1"/>
</dbReference>
<dbReference type="OrthoDB" id="9804716at2"/>
<dbReference type="SMART" id="SM01192">
    <property type="entry name" value="Enolase_C"/>
    <property type="match status" value="1"/>
</dbReference>
<feature type="binding site" evidence="14">
    <location>
        <position position="388"/>
    </location>
    <ligand>
        <name>substrate</name>
    </ligand>
</feature>
<feature type="binding site" evidence="14">
    <location>
        <position position="312"/>
    </location>
    <ligand>
        <name>substrate</name>
    </ligand>
</feature>
<dbReference type="CDD" id="cd03313">
    <property type="entry name" value="enolase"/>
    <property type="match status" value="1"/>
</dbReference>
<keyword evidence="9 12" id="KW-0324">Glycolysis</keyword>
<evidence type="ECO:0000259" key="17">
    <source>
        <dbReference type="SMART" id="SM01193"/>
    </source>
</evidence>
<dbReference type="InterPro" id="IPR020810">
    <property type="entry name" value="Enolase_C"/>
</dbReference>
<dbReference type="PROSITE" id="PS00164">
    <property type="entry name" value="ENOLASE"/>
    <property type="match status" value="1"/>
</dbReference>
<organism evidence="18 19">
    <name type="scientific">Aquisalimonas asiatica</name>
    <dbReference type="NCBI Taxonomy" id="406100"/>
    <lineage>
        <taxon>Bacteria</taxon>
        <taxon>Pseudomonadati</taxon>
        <taxon>Pseudomonadota</taxon>
        <taxon>Gammaproteobacteria</taxon>
        <taxon>Chromatiales</taxon>
        <taxon>Ectothiorhodospiraceae</taxon>
        <taxon>Aquisalimonas</taxon>
    </lineage>
</organism>
<evidence type="ECO:0000313" key="19">
    <source>
        <dbReference type="Proteomes" id="UP000199657"/>
    </source>
</evidence>
<keyword evidence="6 12" id="KW-0964">Secreted</keyword>
<feature type="binding site" evidence="12">
    <location>
        <position position="163"/>
    </location>
    <ligand>
        <name>(2R)-2-phosphoglycerate</name>
        <dbReference type="ChEBI" id="CHEBI:58289"/>
    </ligand>
</feature>
<evidence type="ECO:0000256" key="6">
    <source>
        <dbReference type="ARBA" id="ARBA00022525"/>
    </source>
</evidence>
<evidence type="ECO:0000256" key="1">
    <source>
        <dbReference type="ARBA" id="ARBA00005031"/>
    </source>
</evidence>
<feature type="binding site" evidence="12 15">
    <location>
        <position position="312"/>
    </location>
    <ligand>
        <name>Mg(2+)</name>
        <dbReference type="ChEBI" id="CHEBI:18420"/>
    </ligand>
</feature>
<dbReference type="FunFam" id="3.30.390.10:FF:000001">
    <property type="entry name" value="Enolase"/>
    <property type="match status" value="1"/>
</dbReference>
<feature type="binding site" evidence="12">
    <location>
        <position position="367"/>
    </location>
    <ligand>
        <name>(2R)-2-phosphoglycerate</name>
        <dbReference type="ChEBI" id="CHEBI:58289"/>
    </ligand>
</feature>
<dbReference type="InterPro" id="IPR000941">
    <property type="entry name" value="Enolase"/>
</dbReference>
<comment type="cofactor">
    <cofactor evidence="12">
        <name>Mg(2+)</name>
        <dbReference type="ChEBI" id="CHEBI:18420"/>
    </cofactor>
    <text evidence="12">Binds a second Mg(2+) ion via substrate during catalysis.</text>
</comment>
<dbReference type="SFLD" id="SFLDG00178">
    <property type="entry name" value="enolase"/>
    <property type="match status" value="1"/>
</dbReference>
<dbReference type="HAMAP" id="MF_00318">
    <property type="entry name" value="Enolase"/>
    <property type="match status" value="1"/>
</dbReference>
<dbReference type="SUPFAM" id="SSF51604">
    <property type="entry name" value="Enolase C-terminal domain-like"/>
    <property type="match status" value="1"/>
</dbReference>
<keyword evidence="7 12" id="KW-0479">Metal-binding</keyword>
<keyword evidence="8 12" id="KW-0460">Magnesium</keyword>
<dbReference type="SUPFAM" id="SSF54826">
    <property type="entry name" value="Enolase N-terminal domain-like"/>
    <property type="match status" value="1"/>
</dbReference>
<evidence type="ECO:0000256" key="13">
    <source>
        <dbReference type="PIRSR" id="PIRSR001400-1"/>
    </source>
</evidence>
<dbReference type="GO" id="GO:0004634">
    <property type="term" value="F:phosphopyruvate hydratase activity"/>
    <property type="evidence" value="ECO:0007669"/>
    <property type="project" value="UniProtKB-UniRule"/>
</dbReference>
<evidence type="ECO:0000313" key="18">
    <source>
        <dbReference type="EMBL" id="SEO54004.1"/>
    </source>
</evidence>
<dbReference type="EMBL" id="FOEG01000001">
    <property type="protein sequence ID" value="SEO54004.1"/>
    <property type="molecule type" value="Genomic_DNA"/>
</dbReference>
<dbReference type="PIRSF" id="PIRSF001400">
    <property type="entry name" value="Enolase"/>
    <property type="match status" value="1"/>
</dbReference>
<feature type="domain" description="Enolase N-terminal" evidence="17">
    <location>
        <begin position="4"/>
        <end position="134"/>
    </location>
</feature>
<dbReference type="STRING" id="406100.SAMN04488052_101605"/>
<dbReference type="Gene3D" id="3.20.20.120">
    <property type="entry name" value="Enolase-like C-terminal domain"/>
    <property type="match status" value="1"/>
</dbReference>
<keyword evidence="19" id="KW-1185">Reference proteome</keyword>
<dbReference type="Pfam" id="PF00113">
    <property type="entry name" value="Enolase_C"/>
    <property type="match status" value="1"/>
</dbReference>
<dbReference type="GO" id="GO:0000287">
    <property type="term" value="F:magnesium ion binding"/>
    <property type="evidence" value="ECO:0007669"/>
    <property type="project" value="UniProtKB-UniRule"/>
</dbReference>
<feature type="active site" description="Proton donor" evidence="12 13">
    <location>
        <position position="205"/>
    </location>
</feature>
<feature type="binding site" evidence="12">
    <location>
        <position position="366"/>
    </location>
    <ligand>
        <name>(2R)-2-phosphoglycerate</name>
        <dbReference type="ChEBI" id="CHEBI:58289"/>
    </ligand>
</feature>
<feature type="binding site" evidence="12">
    <location>
        <position position="337"/>
    </location>
    <ligand>
        <name>(2R)-2-phosphoglycerate</name>
        <dbReference type="ChEBI" id="CHEBI:58289"/>
    </ligand>
</feature>
<feature type="active site" description="Proton acceptor" evidence="12 13">
    <location>
        <position position="337"/>
    </location>
</feature>
<accession>A0A1H8QJB5</accession>
<dbReference type="InterPro" id="IPR020811">
    <property type="entry name" value="Enolase_N"/>
</dbReference>
<evidence type="ECO:0000256" key="3">
    <source>
        <dbReference type="ARBA" id="ARBA00012058"/>
    </source>
</evidence>
<evidence type="ECO:0000256" key="7">
    <source>
        <dbReference type="ARBA" id="ARBA00022723"/>
    </source>
</evidence>
<protein>
    <recommendedName>
        <fullName evidence="4 12">Enolase</fullName>
        <ecNumber evidence="3 12">4.2.1.11</ecNumber>
    </recommendedName>
    <alternativeName>
        <fullName evidence="12">2-phospho-D-glycerate hydro-lyase</fullName>
    </alternativeName>
    <alternativeName>
        <fullName evidence="12">2-phosphoglycerate dehydratase</fullName>
    </alternativeName>
</protein>
<evidence type="ECO:0000256" key="9">
    <source>
        <dbReference type="ARBA" id="ARBA00023152"/>
    </source>
</evidence>
<evidence type="ECO:0000256" key="8">
    <source>
        <dbReference type="ARBA" id="ARBA00022842"/>
    </source>
</evidence>
<feature type="binding site" evidence="14">
    <location>
        <begin position="364"/>
        <end position="367"/>
    </location>
    <ligand>
        <name>substrate</name>
    </ligand>
</feature>
<feature type="binding site" evidence="14">
    <location>
        <position position="155"/>
    </location>
    <ligand>
        <name>substrate</name>
    </ligand>
</feature>
<dbReference type="SFLD" id="SFLDF00002">
    <property type="entry name" value="enolase"/>
    <property type="match status" value="1"/>
</dbReference>
<name>A0A1H8QJB5_9GAMM</name>
<sequence>MATIETVKAREILDSRGNPTVEADVTLSSGAFGRAAVPSGASTGTREAVELRDGDKGRYLGKGVRNAVENANTVLAEALGGMDADDQRAVDQRMLELDGTDNKSRLGANALLALSLAVARAAADDRGVPLYRHLSPQGPHVLPVPMMNILNGGAHADNSVDLQEFMILPIGFDSFGEALRAGTEVFHALKKVLAGRGLSTAVGDEGGFAPDLPSNEAALETIAEAVANAGYTLGEDIWLGLDVASSEFYEDGSYVLASEGKRYTAAEYVDVLADWVERYPIVTIEDGMDEGDWDGWKLLSERLGDRCQLVGDDLFVTNTRILQEGIDRGVANSILIKFNQIGTLTETLDAIAMAEGAGYTSVISHRSGETEDTTISDLAVASSATQIKTGSLCRSDRVAKYNQLLRIEEDLGERAVYAGRRAFPNLKGW</sequence>
<keyword evidence="5 12" id="KW-0963">Cytoplasm</keyword>
<dbReference type="UniPathway" id="UPA00109">
    <property type="reaction ID" value="UER00187"/>
</dbReference>
<evidence type="ECO:0000256" key="5">
    <source>
        <dbReference type="ARBA" id="ARBA00022490"/>
    </source>
</evidence>
<proteinExistence type="inferred from homology"/>
<dbReference type="SMART" id="SM01193">
    <property type="entry name" value="Enolase_N"/>
    <property type="match status" value="1"/>
</dbReference>
<dbReference type="Gene3D" id="3.30.390.10">
    <property type="entry name" value="Enolase-like, N-terminal domain"/>
    <property type="match status" value="1"/>
</dbReference>
<evidence type="ECO:0000256" key="14">
    <source>
        <dbReference type="PIRSR" id="PIRSR001400-2"/>
    </source>
</evidence>
<gene>
    <name evidence="12" type="primary">eno</name>
    <name evidence="18" type="ORF">SAMN04488052_101605</name>
</gene>
<feature type="domain" description="Enolase C-terminal TIM barrel" evidence="16">
    <location>
        <begin position="139"/>
        <end position="425"/>
    </location>
</feature>
<evidence type="ECO:0000256" key="4">
    <source>
        <dbReference type="ARBA" id="ARBA00017068"/>
    </source>
</evidence>
<feature type="binding site" evidence="14">
    <location>
        <position position="164"/>
    </location>
    <ligand>
        <name>substrate</name>
    </ligand>
</feature>
<feature type="binding site" evidence="12 15">
    <location>
        <position position="285"/>
    </location>
    <ligand>
        <name>Mg(2+)</name>
        <dbReference type="ChEBI" id="CHEBI:18420"/>
    </ligand>
</feature>
<dbReference type="GO" id="GO:0005576">
    <property type="term" value="C:extracellular region"/>
    <property type="evidence" value="ECO:0007669"/>
    <property type="project" value="UniProtKB-SubCell"/>
</dbReference>
<dbReference type="InterPro" id="IPR029017">
    <property type="entry name" value="Enolase-like_N"/>
</dbReference>
<keyword evidence="10 12" id="KW-0456">Lyase</keyword>
<comment type="similarity">
    <text evidence="2 12">Belongs to the enolase family.</text>
</comment>
<dbReference type="AlphaFoldDB" id="A0A1H8QJB5"/>
<feature type="binding site" evidence="12">
    <location>
        <position position="388"/>
    </location>
    <ligand>
        <name>(2R)-2-phosphoglycerate</name>
        <dbReference type="ChEBI" id="CHEBI:58289"/>
    </ligand>
</feature>
<dbReference type="RefSeq" id="WP_091639794.1">
    <property type="nucleotide sequence ID" value="NZ_FOEG01000001.1"/>
</dbReference>
<evidence type="ECO:0000256" key="12">
    <source>
        <dbReference type="HAMAP-Rule" id="MF_00318"/>
    </source>
</evidence>
<dbReference type="Proteomes" id="UP000199657">
    <property type="component" value="Unassembled WGS sequence"/>
</dbReference>
<evidence type="ECO:0000256" key="2">
    <source>
        <dbReference type="ARBA" id="ARBA00009604"/>
    </source>
</evidence>
<dbReference type="PRINTS" id="PR00148">
    <property type="entry name" value="ENOLASE"/>
</dbReference>
<comment type="subunit">
    <text evidence="12">Component of the RNA degradosome, a multiprotein complex involved in RNA processing and mRNA degradation.</text>
</comment>
<dbReference type="PANTHER" id="PTHR11902">
    <property type="entry name" value="ENOLASE"/>
    <property type="match status" value="1"/>
</dbReference>
<dbReference type="InterPro" id="IPR036849">
    <property type="entry name" value="Enolase-like_C_sf"/>
</dbReference>
<comment type="pathway">
    <text evidence="1 12">Carbohydrate degradation; glycolysis; pyruvate from D-glyceraldehyde 3-phosphate: step 4/5.</text>
</comment>
<dbReference type="NCBIfam" id="TIGR01060">
    <property type="entry name" value="eno"/>
    <property type="match status" value="1"/>
</dbReference>
<evidence type="ECO:0000256" key="10">
    <source>
        <dbReference type="ARBA" id="ARBA00023239"/>
    </source>
</evidence>
<comment type="cofactor">
    <cofactor evidence="15">
        <name>Mg(2+)</name>
        <dbReference type="ChEBI" id="CHEBI:18420"/>
    </cofactor>
    <text evidence="15">Mg(2+) is required for catalysis and for stabilizing the dimer.</text>
</comment>
<comment type="function">
    <text evidence="11 12">Catalyzes the reversible conversion of 2-phosphoglycerate (2-PG) into phosphoenolpyruvate (PEP). It is essential for the degradation of carbohydrates via glycolysis.</text>
</comment>
<comment type="catalytic activity">
    <reaction evidence="12">
        <text>(2R)-2-phosphoglycerate = phosphoenolpyruvate + H2O</text>
        <dbReference type="Rhea" id="RHEA:10164"/>
        <dbReference type="ChEBI" id="CHEBI:15377"/>
        <dbReference type="ChEBI" id="CHEBI:58289"/>
        <dbReference type="ChEBI" id="CHEBI:58702"/>
        <dbReference type="EC" id="4.2.1.11"/>
    </reaction>
</comment>
<evidence type="ECO:0000256" key="11">
    <source>
        <dbReference type="ARBA" id="ARBA00045763"/>
    </source>
</evidence>
<dbReference type="GO" id="GO:0006096">
    <property type="term" value="P:glycolytic process"/>
    <property type="evidence" value="ECO:0007669"/>
    <property type="project" value="UniProtKB-UniRule"/>
</dbReference>
<feature type="binding site" evidence="12 15">
    <location>
        <position position="242"/>
    </location>
    <ligand>
        <name>Mg(2+)</name>
        <dbReference type="ChEBI" id="CHEBI:18420"/>
    </ligand>
</feature>